<reference evidence="3" key="1">
    <citation type="submission" date="2018-12" db="EMBL/GenBank/DDBJ databases">
        <title>Tengunoibacter tsumagoiensis gen. nov., sp. nov., Dictyobacter kobayashii sp. nov., D. alpinus sp. nov., and D. joshuensis sp. nov. and description of Dictyobacteraceae fam. nov. within the order Ktedonobacterales isolated from Tengu-no-mugimeshi.</title>
        <authorList>
            <person name="Wang C.M."/>
            <person name="Zheng Y."/>
            <person name="Sakai Y."/>
            <person name="Toyoda A."/>
            <person name="Minakuchi Y."/>
            <person name="Abe K."/>
            <person name="Yokota A."/>
            <person name="Yabe S."/>
        </authorList>
    </citation>
    <scope>NUCLEOTIDE SEQUENCE [LARGE SCALE GENOMIC DNA]</scope>
    <source>
        <strain evidence="3">Uno3</strain>
    </source>
</reference>
<dbReference type="InterPro" id="IPR010982">
    <property type="entry name" value="Lambda_DNA-bd_dom_sf"/>
</dbReference>
<dbReference type="EMBL" id="BIFR01000001">
    <property type="protein sequence ID" value="GCE11968.1"/>
    <property type="molecule type" value="Genomic_DNA"/>
</dbReference>
<dbReference type="InterPro" id="IPR011990">
    <property type="entry name" value="TPR-like_helical_dom_sf"/>
</dbReference>
<gene>
    <name evidence="2" type="ORF">KTT_18270</name>
</gene>
<proteinExistence type="predicted"/>
<dbReference type="RefSeq" id="WP_126579636.1">
    <property type="nucleotide sequence ID" value="NZ_BIFR01000001.1"/>
</dbReference>
<sequence>MTTRPLKYPPSAVGQVIRAHRKARGLTQKQLASELGVEARTLRMYENGERTLENISDLRRIANLLEIDPVELGLAASRHHISTVAQVQEGIERAAMLISQACFIEAQSTIDTFFRNVIHHTNNNDIAFLSALAQAHCVAGQTHAITRRTREAEYILIHFQKMAQIAEAINDLGLLSVAYAYQADIKRRRGEKAQAIHLLEQLAESIPPANIPARGLNALLLSRAYASNEDYTSFEREIGRAEELAHTHLTPNPPFLFFSLGFVYEECVAIYARMGKHEKSQKYLQLAQQFLPSNNLCNMLLTIDRAEMMICCGDILQAMPLLIEVAHLAQMYSHQHLIERLYRLQYYLDDQSLLMRQASRNLGELLHGSGEY</sequence>
<dbReference type="InterPro" id="IPR001387">
    <property type="entry name" value="Cro/C1-type_HTH"/>
</dbReference>
<accession>A0A401ZYM7</accession>
<dbReference type="OrthoDB" id="2986008at2"/>
<dbReference type="PROSITE" id="PS50943">
    <property type="entry name" value="HTH_CROC1"/>
    <property type="match status" value="1"/>
</dbReference>
<dbReference type="GO" id="GO:0003677">
    <property type="term" value="F:DNA binding"/>
    <property type="evidence" value="ECO:0007669"/>
    <property type="project" value="InterPro"/>
</dbReference>
<dbReference type="Pfam" id="PF01381">
    <property type="entry name" value="HTH_3"/>
    <property type="match status" value="1"/>
</dbReference>
<dbReference type="Gene3D" id="1.10.260.40">
    <property type="entry name" value="lambda repressor-like DNA-binding domains"/>
    <property type="match status" value="1"/>
</dbReference>
<comment type="caution">
    <text evidence="2">The sequence shown here is derived from an EMBL/GenBank/DDBJ whole genome shotgun (WGS) entry which is preliminary data.</text>
</comment>
<feature type="domain" description="HTH cro/C1-type" evidence="1">
    <location>
        <begin position="17"/>
        <end position="72"/>
    </location>
</feature>
<dbReference type="Gene3D" id="1.25.40.10">
    <property type="entry name" value="Tetratricopeptide repeat domain"/>
    <property type="match status" value="1"/>
</dbReference>
<dbReference type="Proteomes" id="UP000287352">
    <property type="component" value="Unassembled WGS sequence"/>
</dbReference>
<protein>
    <recommendedName>
        <fullName evidence="1">HTH cro/C1-type domain-containing protein</fullName>
    </recommendedName>
</protein>
<dbReference type="AlphaFoldDB" id="A0A401ZYM7"/>
<name>A0A401ZYM7_9CHLR</name>
<evidence type="ECO:0000313" key="2">
    <source>
        <dbReference type="EMBL" id="GCE11968.1"/>
    </source>
</evidence>
<organism evidence="2 3">
    <name type="scientific">Tengunoibacter tsumagoiensis</name>
    <dbReference type="NCBI Taxonomy" id="2014871"/>
    <lineage>
        <taxon>Bacteria</taxon>
        <taxon>Bacillati</taxon>
        <taxon>Chloroflexota</taxon>
        <taxon>Ktedonobacteria</taxon>
        <taxon>Ktedonobacterales</taxon>
        <taxon>Dictyobacteraceae</taxon>
        <taxon>Tengunoibacter</taxon>
    </lineage>
</organism>
<dbReference type="CDD" id="cd00093">
    <property type="entry name" value="HTH_XRE"/>
    <property type="match status" value="1"/>
</dbReference>
<dbReference type="SUPFAM" id="SSF47413">
    <property type="entry name" value="lambda repressor-like DNA-binding domains"/>
    <property type="match status" value="1"/>
</dbReference>
<dbReference type="SMART" id="SM00530">
    <property type="entry name" value="HTH_XRE"/>
    <property type="match status" value="1"/>
</dbReference>
<evidence type="ECO:0000259" key="1">
    <source>
        <dbReference type="PROSITE" id="PS50943"/>
    </source>
</evidence>
<evidence type="ECO:0000313" key="3">
    <source>
        <dbReference type="Proteomes" id="UP000287352"/>
    </source>
</evidence>
<keyword evidence="3" id="KW-1185">Reference proteome</keyword>